<organism evidence="2 3">
    <name type="scientific">Bugula neritina</name>
    <name type="common">Brown bryozoan</name>
    <name type="synonym">Sertularia neritina</name>
    <dbReference type="NCBI Taxonomy" id="10212"/>
    <lineage>
        <taxon>Eukaryota</taxon>
        <taxon>Metazoa</taxon>
        <taxon>Spiralia</taxon>
        <taxon>Lophotrochozoa</taxon>
        <taxon>Bryozoa</taxon>
        <taxon>Gymnolaemata</taxon>
        <taxon>Cheilostomatida</taxon>
        <taxon>Flustrina</taxon>
        <taxon>Buguloidea</taxon>
        <taxon>Bugulidae</taxon>
        <taxon>Bugula</taxon>
    </lineage>
</organism>
<evidence type="ECO:0000256" key="1">
    <source>
        <dbReference type="SAM" id="Phobius"/>
    </source>
</evidence>
<dbReference type="EMBL" id="VXIV02000464">
    <property type="protein sequence ID" value="KAF6038139.1"/>
    <property type="molecule type" value="Genomic_DNA"/>
</dbReference>
<sequence>MCYKSFPEPLAPASLRVLKQKNDEYTLKWTIYSTETTVSYTCCNTELTLNTVLDFKSEFRISVQSVYGQYTSSSRTRVIKFPNVVSVPVTSMRTTQEVTRSKAIPSNLPSPTNLRVSSNDISYTFTWNIPDSSKAPNSFLVEECVQEACVNRSEVPYVCCSTTMSTSLVLYVTQVVKVTLRSVYPEGISSPSNRVTLNPSSESKREDIDADEAYAELDKKALTALIIVTGGMVVSLIIGVTYNYFNLKHRNKVRAMKLQESS</sequence>
<evidence type="ECO:0000313" key="3">
    <source>
        <dbReference type="Proteomes" id="UP000593567"/>
    </source>
</evidence>
<dbReference type="InterPro" id="IPR036116">
    <property type="entry name" value="FN3_sf"/>
</dbReference>
<accession>A0A7J7KHV3</accession>
<comment type="caution">
    <text evidence="2">The sequence shown here is derived from an EMBL/GenBank/DDBJ whole genome shotgun (WGS) entry which is preliminary data.</text>
</comment>
<gene>
    <name evidence="2" type="ORF">EB796_003548</name>
</gene>
<keyword evidence="3" id="KW-1185">Reference proteome</keyword>
<keyword evidence="1" id="KW-0812">Transmembrane</keyword>
<protein>
    <submittedName>
        <fullName evidence="2">Uncharacterized protein</fullName>
    </submittedName>
</protein>
<dbReference type="Proteomes" id="UP000593567">
    <property type="component" value="Unassembled WGS sequence"/>
</dbReference>
<dbReference type="SUPFAM" id="SSF49265">
    <property type="entry name" value="Fibronectin type III"/>
    <property type="match status" value="1"/>
</dbReference>
<keyword evidence="1" id="KW-1133">Transmembrane helix</keyword>
<keyword evidence="1" id="KW-0472">Membrane</keyword>
<reference evidence="2" key="1">
    <citation type="submission" date="2020-06" db="EMBL/GenBank/DDBJ databases">
        <title>Draft genome of Bugula neritina, a colonial animal packing powerful symbionts and potential medicines.</title>
        <authorList>
            <person name="Rayko M."/>
        </authorList>
    </citation>
    <scope>NUCLEOTIDE SEQUENCE [LARGE SCALE GENOMIC DNA]</scope>
    <source>
        <strain evidence="2">Kwan_BN1</strain>
    </source>
</reference>
<dbReference type="AlphaFoldDB" id="A0A7J7KHV3"/>
<evidence type="ECO:0000313" key="2">
    <source>
        <dbReference type="EMBL" id="KAF6038139.1"/>
    </source>
</evidence>
<feature type="transmembrane region" description="Helical" evidence="1">
    <location>
        <begin position="221"/>
        <end position="245"/>
    </location>
</feature>
<proteinExistence type="predicted"/>
<name>A0A7J7KHV3_BUGNE</name>